<dbReference type="AlphaFoldDB" id="A0A8S4DVM5"/>
<evidence type="ECO:0000256" key="3">
    <source>
        <dbReference type="ARBA" id="ARBA00022771"/>
    </source>
</evidence>
<gene>
    <name evidence="7" type="ORF">PLXY2_LOCUS3662</name>
</gene>
<dbReference type="GO" id="GO:0000981">
    <property type="term" value="F:DNA-binding transcription factor activity, RNA polymerase II-specific"/>
    <property type="evidence" value="ECO:0007669"/>
    <property type="project" value="TreeGrafter"/>
</dbReference>
<dbReference type="Pfam" id="PF00096">
    <property type="entry name" value="zf-C2H2"/>
    <property type="match status" value="2"/>
</dbReference>
<dbReference type="GO" id="GO:0005634">
    <property type="term" value="C:nucleus"/>
    <property type="evidence" value="ECO:0007669"/>
    <property type="project" value="TreeGrafter"/>
</dbReference>
<evidence type="ECO:0000313" key="8">
    <source>
        <dbReference type="Proteomes" id="UP000653454"/>
    </source>
</evidence>
<accession>A0A8S4DVM5</accession>
<dbReference type="PANTHER" id="PTHR24379">
    <property type="entry name" value="KRAB AND ZINC FINGER DOMAIN-CONTAINING"/>
    <property type="match status" value="1"/>
</dbReference>
<dbReference type="PROSITE" id="PS00028">
    <property type="entry name" value="ZINC_FINGER_C2H2_1"/>
    <property type="match status" value="6"/>
</dbReference>
<dbReference type="Pfam" id="PF13912">
    <property type="entry name" value="zf-C2H2_6"/>
    <property type="match status" value="1"/>
</dbReference>
<feature type="domain" description="C2H2-type" evidence="6">
    <location>
        <begin position="249"/>
        <end position="276"/>
    </location>
</feature>
<feature type="domain" description="C2H2-type" evidence="6">
    <location>
        <begin position="138"/>
        <end position="163"/>
    </location>
</feature>
<dbReference type="Proteomes" id="UP000653454">
    <property type="component" value="Unassembled WGS sequence"/>
</dbReference>
<dbReference type="Pfam" id="PF12756">
    <property type="entry name" value="zf-C2H2_2"/>
    <property type="match status" value="1"/>
</dbReference>
<reference evidence="7" key="1">
    <citation type="submission" date="2020-11" db="EMBL/GenBank/DDBJ databases">
        <authorList>
            <person name="Whiteford S."/>
        </authorList>
    </citation>
    <scope>NUCLEOTIDE SEQUENCE</scope>
</reference>
<dbReference type="PANTHER" id="PTHR24379:SF127">
    <property type="entry name" value="BLOODY FINGERS-RELATED"/>
    <property type="match status" value="1"/>
</dbReference>
<keyword evidence="3 5" id="KW-0863">Zinc-finger</keyword>
<evidence type="ECO:0000259" key="6">
    <source>
        <dbReference type="PROSITE" id="PS50157"/>
    </source>
</evidence>
<evidence type="ECO:0000256" key="2">
    <source>
        <dbReference type="ARBA" id="ARBA00022737"/>
    </source>
</evidence>
<dbReference type="InterPro" id="IPR041661">
    <property type="entry name" value="ZN622/Rei1/Reh1_Znf-C2H2"/>
</dbReference>
<sequence>MTIVKYTTAYPFRLPDTNMLCLFCPNKFEDCAEFRDHMRNEHETFDDKVALRHIRNNEMYQKVDCTELHCRICGEAFARLPSVAAHLNEAHDMKVITDDLGLQEFQFRSESWSCAVCRLKFPSIRALSRHTASHYRNVVCYKCCKSFSTKSDLEKHTQKSHSNVICCDKCKNEFLSREDLSEHRRISMECWKYKCTVCVERFFDYKTKLRHMREKHGTVMSIKCTECPKTFKSTKSHRLHFALKHSGKYICSFCNRSFAEASKLRLHIAQHEEGEENKDGATVPTDEWHVPILG</sequence>
<dbReference type="GO" id="GO:0008270">
    <property type="term" value="F:zinc ion binding"/>
    <property type="evidence" value="ECO:0007669"/>
    <property type="project" value="UniProtKB-KW"/>
</dbReference>
<dbReference type="Gene3D" id="3.30.160.60">
    <property type="entry name" value="Classic Zinc Finger"/>
    <property type="match status" value="3"/>
</dbReference>
<feature type="domain" description="C2H2-type" evidence="6">
    <location>
        <begin position="222"/>
        <end position="250"/>
    </location>
</feature>
<dbReference type="PROSITE" id="PS50157">
    <property type="entry name" value="ZINC_FINGER_C2H2_2"/>
    <property type="match status" value="4"/>
</dbReference>
<keyword evidence="4" id="KW-0862">Zinc</keyword>
<evidence type="ECO:0000313" key="7">
    <source>
        <dbReference type="EMBL" id="CAG9106348.1"/>
    </source>
</evidence>
<evidence type="ECO:0000256" key="4">
    <source>
        <dbReference type="ARBA" id="ARBA00022833"/>
    </source>
</evidence>
<dbReference type="GO" id="GO:0000977">
    <property type="term" value="F:RNA polymerase II transcription regulatory region sequence-specific DNA binding"/>
    <property type="evidence" value="ECO:0007669"/>
    <property type="project" value="TreeGrafter"/>
</dbReference>
<name>A0A8S4DVM5_PLUXY</name>
<dbReference type="SMART" id="SM00355">
    <property type="entry name" value="ZnF_C2H2"/>
    <property type="match status" value="8"/>
</dbReference>
<keyword evidence="1" id="KW-0479">Metal-binding</keyword>
<evidence type="ECO:0000256" key="5">
    <source>
        <dbReference type="PROSITE-ProRule" id="PRU00042"/>
    </source>
</evidence>
<protein>
    <submittedName>
        <fullName evidence="7">(diamondback moth) hypothetical protein</fullName>
    </submittedName>
</protein>
<keyword evidence="8" id="KW-1185">Reference proteome</keyword>
<dbReference type="SUPFAM" id="SSF57667">
    <property type="entry name" value="beta-beta-alpha zinc fingers"/>
    <property type="match status" value="3"/>
</dbReference>
<dbReference type="InterPro" id="IPR013087">
    <property type="entry name" value="Znf_C2H2_type"/>
</dbReference>
<feature type="domain" description="C2H2-type" evidence="6">
    <location>
        <begin position="68"/>
        <end position="91"/>
    </location>
</feature>
<dbReference type="InterPro" id="IPR036236">
    <property type="entry name" value="Znf_C2H2_sf"/>
</dbReference>
<keyword evidence="2" id="KW-0677">Repeat</keyword>
<comment type="caution">
    <text evidence="7">The sequence shown here is derived from an EMBL/GenBank/DDBJ whole genome shotgun (WGS) entry which is preliminary data.</text>
</comment>
<evidence type="ECO:0000256" key="1">
    <source>
        <dbReference type="ARBA" id="ARBA00022723"/>
    </source>
</evidence>
<dbReference type="EMBL" id="CAJHNJ030000009">
    <property type="protein sequence ID" value="CAG9106348.1"/>
    <property type="molecule type" value="Genomic_DNA"/>
</dbReference>
<proteinExistence type="predicted"/>
<organism evidence="7 8">
    <name type="scientific">Plutella xylostella</name>
    <name type="common">Diamondback moth</name>
    <name type="synonym">Plutella maculipennis</name>
    <dbReference type="NCBI Taxonomy" id="51655"/>
    <lineage>
        <taxon>Eukaryota</taxon>
        <taxon>Metazoa</taxon>
        <taxon>Ecdysozoa</taxon>
        <taxon>Arthropoda</taxon>
        <taxon>Hexapoda</taxon>
        <taxon>Insecta</taxon>
        <taxon>Pterygota</taxon>
        <taxon>Neoptera</taxon>
        <taxon>Endopterygota</taxon>
        <taxon>Lepidoptera</taxon>
        <taxon>Glossata</taxon>
        <taxon>Ditrysia</taxon>
        <taxon>Yponomeutoidea</taxon>
        <taxon>Plutellidae</taxon>
        <taxon>Plutella</taxon>
    </lineage>
</organism>